<name>A0A848CCY1_9BACT</name>
<feature type="region of interest" description="Disordered" evidence="1">
    <location>
        <begin position="1"/>
        <end position="23"/>
    </location>
</feature>
<dbReference type="RefSeq" id="WP_168936379.1">
    <property type="nucleotide sequence ID" value="NZ_JABAFY010000063.1"/>
</dbReference>
<feature type="compositionally biased region" description="Polar residues" evidence="1">
    <location>
        <begin position="1"/>
        <end position="16"/>
    </location>
</feature>
<accession>A0A848CCY1</accession>
<dbReference type="AlphaFoldDB" id="A0A848CCY1"/>
<organism evidence="2 3">
    <name type="scientific">Desulfovibrio piger</name>
    <dbReference type="NCBI Taxonomy" id="901"/>
    <lineage>
        <taxon>Bacteria</taxon>
        <taxon>Pseudomonadati</taxon>
        <taxon>Thermodesulfobacteriota</taxon>
        <taxon>Desulfovibrionia</taxon>
        <taxon>Desulfovibrionales</taxon>
        <taxon>Desulfovibrionaceae</taxon>
        <taxon>Desulfovibrio</taxon>
    </lineage>
</organism>
<proteinExistence type="predicted"/>
<dbReference type="Proteomes" id="UP000522333">
    <property type="component" value="Unassembled WGS sequence"/>
</dbReference>
<protein>
    <submittedName>
        <fullName evidence="2">Uncharacterized protein</fullName>
    </submittedName>
</protein>
<reference evidence="2 3" key="1">
    <citation type="submission" date="2020-04" db="EMBL/GenBank/DDBJ databases">
        <authorList>
            <person name="Hitch T.C.A."/>
            <person name="Wylensek D."/>
            <person name="Clavel T."/>
        </authorList>
    </citation>
    <scope>NUCLEOTIDE SEQUENCE [LARGE SCALE GENOMIC DNA]</scope>
    <source>
        <strain evidence="2 3">PG-251-APC-1</strain>
    </source>
</reference>
<comment type="caution">
    <text evidence="2">The sequence shown here is derived from an EMBL/GenBank/DDBJ whole genome shotgun (WGS) entry which is preliminary data.</text>
</comment>
<evidence type="ECO:0000313" key="3">
    <source>
        <dbReference type="Proteomes" id="UP000522333"/>
    </source>
</evidence>
<evidence type="ECO:0000256" key="1">
    <source>
        <dbReference type="SAM" id="MobiDB-lite"/>
    </source>
</evidence>
<dbReference type="EMBL" id="JABAFY010000063">
    <property type="protein sequence ID" value="NME53082.1"/>
    <property type="molecule type" value="Genomic_DNA"/>
</dbReference>
<sequence length="220" mass="23749">MPAEELSTSIGTSTTDAFDWRKPTTPEDTLSALDSLYSPDDFTGRAAFYESATATSPLDIDLLVQSVQFNLEEHLQLSHYVGDIFGATCFGKKPLHMTVSCVLVDGPENYGKQYLVDCYKNRLRLSAVARTGNVPVLRCLDSVYTGPVTGMQLSESGAQEDVLIVTFTMLVLSLNVSHNGSLVTFDYLHGTDGVADSVSSSATDGGETSKADDEVRLLMV</sequence>
<gene>
    <name evidence="2" type="ORF">HF854_11290</name>
</gene>
<evidence type="ECO:0000313" key="2">
    <source>
        <dbReference type="EMBL" id="NME53082.1"/>
    </source>
</evidence>